<dbReference type="GO" id="GO:0044210">
    <property type="term" value="P:'de novo' CTP biosynthetic process"/>
    <property type="evidence" value="ECO:0007669"/>
    <property type="project" value="UniProtKB-UniRule"/>
</dbReference>
<keyword evidence="4 11" id="KW-0963">Cytoplasm</keyword>
<evidence type="ECO:0000256" key="4">
    <source>
        <dbReference type="ARBA" id="ARBA00022490"/>
    </source>
</evidence>
<comment type="subunit">
    <text evidence="11">Homohexamer.</text>
</comment>
<comment type="function">
    <text evidence="11">Catalyzes the reversible phosphorylation of UMP to UDP.</text>
</comment>
<dbReference type="PANTHER" id="PTHR42833:SF4">
    <property type="entry name" value="URIDYLATE KINASE PUMPKIN, CHLOROPLASTIC"/>
    <property type="match status" value="1"/>
</dbReference>
<comment type="subcellular location">
    <subcellularLocation>
        <location evidence="1 11">Cytoplasm</location>
    </subcellularLocation>
</comment>
<feature type="domain" description="Aspartate/glutamate/uridylate kinase" evidence="12">
    <location>
        <begin position="40"/>
        <end position="248"/>
    </location>
</feature>
<sequence>MCRLLFSAAASMKNIGKWRIIAAVFSKTKGLKMSTVQYRRVLLKLSGESLMGKDPFGINRDTIMQTARQIKEISDLGVEIAIVVGGGNIFRGVSAQAGSMDRATADYMGMLATVMNALALKDALESIGAKARVQSALAMQQIAETYTRPKAIQYLEEGKIVIFAAGTGNPFFTTDTAAALRGAEMGCNVMLKATNVDGIYTADPRTNPNATRYKSVTFAEAIDKKLKVMDATAFTLCQEQNLNIVVFDIHKENALRDVVQGKDEGTLVHN</sequence>
<comment type="catalytic activity">
    <reaction evidence="10 11">
        <text>UMP + ATP = UDP + ADP</text>
        <dbReference type="Rhea" id="RHEA:24400"/>
        <dbReference type="ChEBI" id="CHEBI:30616"/>
        <dbReference type="ChEBI" id="CHEBI:57865"/>
        <dbReference type="ChEBI" id="CHEBI:58223"/>
        <dbReference type="ChEBI" id="CHEBI:456216"/>
        <dbReference type="EC" id="2.7.4.22"/>
    </reaction>
</comment>
<evidence type="ECO:0000313" key="14">
    <source>
        <dbReference type="Proteomes" id="UP000004088"/>
    </source>
</evidence>
<keyword evidence="7 11" id="KW-0418">Kinase</keyword>
<dbReference type="STRING" id="888741.HMPREF9098_1493"/>
<dbReference type="PANTHER" id="PTHR42833">
    <property type="entry name" value="URIDYLATE KINASE"/>
    <property type="match status" value="1"/>
</dbReference>
<dbReference type="EMBL" id="AEWV01000023">
    <property type="protein sequence ID" value="EGC17093.1"/>
    <property type="molecule type" value="Genomic_DNA"/>
</dbReference>
<comment type="caution">
    <text evidence="11">Lacks conserved residue(s) required for the propagation of feature annotation.</text>
</comment>
<evidence type="ECO:0000256" key="10">
    <source>
        <dbReference type="ARBA" id="ARBA00047767"/>
    </source>
</evidence>
<gene>
    <name evidence="11 13" type="primary">pyrH</name>
    <name evidence="13" type="ORF">HMPREF9098_1493</name>
</gene>
<keyword evidence="5 11" id="KW-0808">Transferase</keyword>
<evidence type="ECO:0000259" key="12">
    <source>
        <dbReference type="Pfam" id="PF00696"/>
    </source>
</evidence>
<dbReference type="Proteomes" id="UP000004088">
    <property type="component" value="Unassembled WGS sequence"/>
</dbReference>
<dbReference type="CDD" id="cd04254">
    <property type="entry name" value="AAK_UMPK-PyrH-Ec"/>
    <property type="match status" value="1"/>
</dbReference>
<feature type="binding site" evidence="11">
    <location>
        <position position="195"/>
    </location>
    <ligand>
        <name>ATP</name>
        <dbReference type="ChEBI" id="CHEBI:30616"/>
    </ligand>
</feature>
<dbReference type="UniPathway" id="UPA00159">
    <property type="reaction ID" value="UER00275"/>
</dbReference>
<dbReference type="PIRSF" id="PIRSF005650">
    <property type="entry name" value="Uridylate_kin"/>
    <property type="match status" value="1"/>
</dbReference>
<name>F0F059_9NEIS</name>
<evidence type="ECO:0000256" key="5">
    <source>
        <dbReference type="ARBA" id="ARBA00022679"/>
    </source>
</evidence>
<evidence type="ECO:0000256" key="2">
    <source>
        <dbReference type="ARBA" id="ARBA00004791"/>
    </source>
</evidence>
<dbReference type="InterPro" id="IPR001048">
    <property type="entry name" value="Asp/Glu/Uridylate_kinase"/>
</dbReference>
<evidence type="ECO:0000256" key="6">
    <source>
        <dbReference type="ARBA" id="ARBA00022741"/>
    </source>
</evidence>
<evidence type="ECO:0000313" key="13">
    <source>
        <dbReference type="EMBL" id="EGC17093.1"/>
    </source>
</evidence>
<feature type="binding site" evidence="11">
    <location>
        <position position="87"/>
    </location>
    <ligand>
        <name>ATP</name>
        <dbReference type="ChEBI" id="CHEBI:30616"/>
    </ligand>
</feature>
<dbReference type="Pfam" id="PF00696">
    <property type="entry name" value="AA_kinase"/>
    <property type="match status" value="1"/>
</dbReference>
<comment type="caution">
    <text evidence="13">The sequence shown here is derived from an EMBL/GenBank/DDBJ whole genome shotgun (WGS) entry which is preliminary data.</text>
</comment>
<dbReference type="SUPFAM" id="SSF53633">
    <property type="entry name" value="Carbamate kinase-like"/>
    <property type="match status" value="1"/>
</dbReference>
<feature type="binding site" evidence="11">
    <location>
        <position position="194"/>
    </location>
    <ligand>
        <name>ATP</name>
        <dbReference type="ChEBI" id="CHEBI:30616"/>
    </ligand>
</feature>
<evidence type="ECO:0000256" key="11">
    <source>
        <dbReference type="HAMAP-Rule" id="MF_01220"/>
    </source>
</evidence>
<feature type="binding site" evidence="11">
    <location>
        <position position="200"/>
    </location>
    <ligand>
        <name>ATP</name>
        <dbReference type="ChEBI" id="CHEBI:30616"/>
    </ligand>
</feature>
<evidence type="ECO:0000256" key="3">
    <source>
        <dbReference type="ARBA" id="ARBA00007614"/>
    </source>
</evidence>
<keyword evidence="6 11" id="KW-0547">Nucleotide-binding</keyword>
<feature type="binding site" evidence="11">
    <location>
        <begin position="44"/>
        <end position="47"/>
    </location>
    <ligand>
        <name>ATP</name>
        <dbReference type="ChEBI" id="CHEBI:30616"/>
    </ligand>
</feature>
<comment type="pathway">
    <text evidence="2 11">Pyrimidine metabolism; CTP biosynthesis via de novo pathway; UDP from UMP (UMPK route): step 1/1.</text>
</comment>
<evidence type="ECO:0000256" key="9">
    <source>
        <dbReference type="ARBA" id="ARBA00022975"/>
    </source>
</evidence>
<dbReference type="InterPro" id="IPR036393">
    <property type="entry name" value="AceGlu_kinase-like_sf"/>
</dbReference>
<dbReference type="GO" id="GO:0005524">
    <property type="term" value="F:ATP binding"/>
    <property type="evidence" value="ECO:0007669"/>
    <property type="project" value="UniProtKB-KW"/>
</dbReference>
<dbReference type="EC" id="2.7.4.22" evidence="11"/>
<dbReference type="HOGENOM" id="CLU_033861_0_0_4"/>
<dbReference type="NCBIfam" id="TIGR02075">
    <property type="entry name" value="pyrH_bact"/>
    <property type="match status" value="1"/>
</dbReference>
<proteinExistence type="inferred from homology"/>
<accession>F0F059</accession>
<evidence type="ECO:0000256" key="1">
    <source>
        <dbReference type="ARBA" id="ARBA00004496"/>
    </source>
</evidence>
<feature type="binding site" evidence="11">
    <location>
        <position position="91"/>
    </location>
    <ligand>
        <name>ATP</name>
        <dbReference type="ChEBI" id="CHEBI:30616"/>
    </ligand>
</feature>
<organism evidence="13 14">
    <name type="scientific">Kingella denitrificans ATCC 33394</name>
    <dbReference type="NCBI Taxonomy" id="888741"/>
    <lineage>
        <taxon>Bacteria</taxon>
        <taxon>Pseudomonadati</taxon>
        <taxon>Pseudomonadota</taxon>
        <taxon>Betaproteobacteria</taxon>
        <taxon>Neisseriales</taxon>
        <taxon>Neisseriaceae</taxon>
        <taxon>Kingella</taxon>
    </lineage>
</organism>
<evidence type="ECO:0000256" key="7">
    <source>
        <dbReference type="ARBA" id="ARBA00022777"/>
    </source>
</evidence>
<dbReference type="Gene3D" id="3.40.1160.10">
    <property type="entry name" value="Acetylglutamate kinase-like"/>
    <property type="match status" value="1"/>
</dbReference>
<dbReference type="HAMAP" id="MF_01220_B">
    <property type="entry name" value="PyrH_B"/>
    <property type="match status" value="1"/>
</dbReference>
<feature type="binding site" evidence="11">
    <location>
        <begin position="167"/>
        <end position="174"/>
    </location>
    <ligand>
        <name>UMP</name>
        <dbReference type="ChEBI" id="CHEBI:57865"/>
    </ligand>
</feature>
<feature type="binding site" evidence="11">
    <location>
        <position position="86"/>
    </location>
    <ligand>
        <name>UMP</name>
        <dbReference type="ChEBI" id="CHEBI:57865"/>
    </ligand>
</feature>
<reference evidence="13 14" key="1">
    <citation type="submission" date="2011-01" db="EMBL/GenBank/DDBJ databases">
        <authorList>
            <person name="Muzny D."/>
            <person name="Qin X."/>
            <person name="Deng J."/>
            <person name="Jiang H."/>
            <person name="Liu Y."/>
            <person name="Qu J."/>
            <person name="Song X.-Z."/>
            <person name="Zhang L."/>
            <person name="Thornton R."/>
            <person name="Coyle M."/>
            <person name="Francisco L."/>
            <person name="Jackson L."/>
            <person name="Javaid M."/>
            <person name="Korchina V."/>
            <person name="Kovar C."/>
            <person name="Mata R."/>
            <person name="Mathew T."/>
            <person name="Ngo R."/>
            <person name="Nguyen L."/>
            <person name="Nguyen N."/>
            <person name="Okwuonu G."/>
            <person name="Ongeri F."/>
            <person name="Pham C."/>
            <person name="Simmons D."/>
            <person name="Wilczek-Boney K."/>
            <person name="Hale W."/>
            <person name="Jakkamsetti A."/>
            <person name="Pham P."/>
            <person name="Ruth R."/>
            <person name="San Lucas F."/>
            <person name="Warren J."/>
            <person name="Zhang J."/>
            <person name="Zhao Z."/>
            <person name="Zhou C."/>
            <person name="Zhu D."/>
            <person name="Lee S."/>
            <person name="Bess C."/>
            <person name="Blankenburg K."/>
            <person name="Forbes L."/>
            <person name="Fu Q."/>
            <person name="Gubbala S."/>
            <person name="Hirani K."/>
            <person name="Jayaseelan J.C."/>
            <person name="Lara F."/>
            <person name="Munidasa M."/>
            <person name="Palculict T."/>
            <person name="Patil S."/>
            <person name="Pu L.-L."/>
            <person name="Saada N."/>
            <person name="Tang L."/>
            <person name="Weissenberger G."/>
            <person name="Zhu Y."/>
            <person name="Hemphill L."/>
            <person name="Shang Y."/>
            <person name="Youmans B."/>
            <person name="Ayvaz T."/>
            <person name="Ross M."/>
            <person name="Santibanez J."/>
            <person name="Aqrawi P."/>
            <person name="Gross S."/>
            <person name="Joshi V."/>
            <person name="Fowler G."/>
            <person name="Nazareth L."/>
            <person name="Reid J."/>
            <person name="Worley K."/>
            <person name="Petrosino J."/>
            <person name="Highlander S."/>
            <person name="Gibbs R."/>
        </authorList>
    </citation>
    <scope>NUCLEOTIDE SEQUENCE [LARGE SCALE GENOMIC DNA]</scope>
    <source>
        <strain evidence="13 14">ATCC 33394</strain>
    </source>
</reference>
<dbReference type="AlphaFoldDB" id="F0F059"/>
<evidence type="ECO:0000256" key="8">
    <source>
        <dbReference type="ARBA" id="ARBA00022840"/>
    </source>
</evidence>
<dbReference type="GO" id="GO:0006225">
    <property type="term" value="P:UDP biosynthetic process"/>
    <property type="evidence" value="ECO:0007669"/>
    <property type="project" value="TreeGrafter"/>
</dbReference>
<dbReference type="FunFam" id="3.40.1160.10:FF:000001">
    <property type="entry name" value="Uridylate kinase"/>
    <property type="match status" value="1"/>
</dbReference>
<keyword evidence="14" id="KW-1185">Reference proteome</keyword>
<dbReference type="InterPro" id="IPR015963">
    <property type="entry name" value="Uridylate_kinase_bac"/>
</dbReference>
<dbReference type="GO" id="GO:0033862">
    <property type="term" value="F:UMP kinase activity"/>
    <property type="evidence" value="ECO:0007669"/>
    <property type="project" value="UniProtKB-EC"/>
</dbReference>
<keyword evidence="9 11" id="KW-0665">Pyrimidine biosynthesis</keyword>
<feature type="binding site" evidence="11">
    <location>
        <position position="203"/>
    </location>
    <ligand>
        <name>ATP</name>
        <dbReference type="ChEBI" id="CHEBI:30616"/>
    </ligand>
</feature>
<protein>
    <recommendedName>
        <fullName evidence="11">Uridylate kinase</fullName>
        <shortName evidence="11">UK</shortName>
        <ecNumber evidence="11">2.7.4.22</ecNumber>
    </recommendedName>
    <alternativeName>
        <fullName evidence="11">Uridine monophosphate kinase</fullName>
        <shortName evidence="11">UMP kinase</shortName>
        <shortName evidence="11">UMPK</shortName>
    </alternativeName>
</protein>
<comment type="activity regulation">
    <text evidence="11">Inhibited by UTP.</text>
</comment>
<dbReference type="GO" id="GO:0005829">
    <property type="term" value="C:cytosol"/>
    <property type="evidence" value="ECO:0007669"/>
    <property type="project" value="TreeGrafter"/>
</dbReference>
<keyword evidence="8 11" id="KW-0067">ATP-binding</keyword>
<comment type="similarity">
    <text evidence="3 11">Belongs to the UMP kinase family.</text>
</comment>
<feature type="binding site" evidence="11">
    <location>
        <position position="106"/>
    </location>
    <ligand>
        <name>UMP</name>
        <dbReference type="ChEBI" id="CHEBI:57865"/>
    </ligand>
</feature>
<dbReference type="InterPro" id="IPR011817">
    <property type="entry name" value="Uridylate_kinase"/>
</dbReference>